<evidence type="ECO:0000256" key="1">
    <source>
        <dbReference type="ARBA" id="ARBA00005384"/>
    </source>
</evidence>
<dbReference type="InterPro" id="IPR000524">
    <property type="entry name" value="Tscrpt_reg_HTH_GntR"/>
</dbReference>
<dbReference type="Proteomes" id="UP000192936">
    <property type="component" value="Unassembled WGS sequence"/>
</dbReference>
<dbReference type="SUPFAM" id="SSF53383">
    <property type="entry name" value="PLP-dependent transferases"/>
    <property type="match status" value="1"/>
</dbReference>
<comment type="similarity">
    <text evidence="1">In the C-terminal section; belongs to the class-I pyridoxal-phosphate-dependent aminotransferase family.</text>
</comment>
<proteinExistence type="inferred from homology"/>
<feature type="domain" description="HTH gntR-type" evidence="6">
    <location>
        <begin position="1"/>
        <end position="69"/>
    </location>
</feature>
<dbReference type="PANTHER" id="PTHR46577">
    <property type="entry name" value="HTH-TYPE TRANSCRIPTIONAL REGULATORY PROTEIN GABR"/>
    <property type="match status" value="1"/>
</dbReference>
<dbReference type="GO" id="GO:0003677">
    <property type="term" value="F:DNA binding"/>
    <property type="evidence" value="ECO:0007669"/>
    <property type="project" value="UniProtKB-KW"/>
</dbReference>
<name>A0A1X7HI68_9PROT</name>
<dbReference type="STRING" id="286727.SAMN02982917_6177"/>
<dbReference type="InterPro" id="IPR036390">
    <property type="entry name" value="WH_DNA-bd_sf"/>
</dbReference>
<evidence type="ECO:0000259" key="6">
    <source>
        <dbReference type="PROSITE" id="PS50949"/>
    </source>
</evidence>
<dbReference type="PROSITE" id="PS50949">
    <property type="entry name" value="HTH_GNTR"/>
    <property type="match status" value="1"/>
</dbReference>
<protein>
    <submittedName>
        <fullName evidence="7">Transcriptional regulator, GntR family</fullName>
    </submittedName>
</protein>
<dbReference type="InterPro" id="IPR015421">
    <property type="entry name" value="PyrdxlP-dep_Trfase_major"/>
</dbReference>
<keyword evidence="2" id="KW-0663">Pyridoxal phosphate</keyword>
<organism evidence="7 8">
    <name type="scientific">Azospirillum oryzae</name>
    <dbReference type="NCBI Taxonomy" id="286727"/>
    <lineage>
        <taxon>Bacteria</taxon>
        <taxon>Pseudomonadati</taxon>
        <taxon>Pseudomonadota</taxon>
        <taxon>Alphaproteobacteria</taxon>
        <taxon>Rhodospirillales</taxon>
        <taxon>Azospirillaceae</taxon>
        <taxon>Azospirillum</taxon>
    </lineage>
</organism>
<evidence type="ECO:0000256" key="2">
    <source>
        <dbReference type="ARBA" id="ARBA00022898"/>
    </source>
</evidence>
<evidence type="ECO:0000256" key="4">
    <source>
        <dbReference type="ARBA" id="ARBA00023125"/>
    </source>
</evidence>
<dbReference type="OrthoDB" id="9802328at2"/>
<accession>A0A1X7HI68</accession>
<dbReference type="GO" id="GO:0003700">
    <property type="term" value="F:DNA-binding transcription factor activity"/>
    <property type="evidence" value="ECO:0007669"/>
    <property type="project" value="InterPro"/>
</dbReference>
<dbReference type="SUPFAM" id="SSF46785">
    <property type="entry name" value="Winged helix' DNA-binding domain"/>
    <property type="match status" value="1"/>
</dbReference>
<keyword evidence="5" id="KW-0804">Transcription</keyword>
<sequence length="460" mass="50051">MTRVGSIVDRIAGLIGEGLLKPGERLLSVRAGAVEHGVSKNTMAEAYDRLVALGHVEAKQGAGYYVARVRHAVAGQQSAHVAEAVDFVSLLREQLVQSYAVRIGDGRPPPSWMERFEASGNPRFTAASRGLTPDHGYGSPWGFLPLRERLALTLGERSITASPDQILLTQGANHALDLVARQMLEPGDTVLVDSPGYYPLFGKLRLSRIGIVGVQRRHDGPDLDDLAAKAAAHKPKLFFTQSLAHNPTGGSITPAVAHRLLRVAEQHGLYVVEDDPFADVLPAASPRLAALDQLERVIYVGTFSKTLSASLRVGYVAAKRPLIDRLCDVKMLTVVSTSDYVERMVYAFIASGQYLRHLRRLKTLIAEHTEKATVALTRIGVRLPPAAPGGYYLWGELPDRIDEAELVRQAAEQGIFLAPGTLFLPTRTATTPAMRINIAYADDPRFIAFLGDRLHADGAR</sequence>
<keyword evidence="3" id="KW-0805">Transcription regulation</keyword>
<dbReference type="GO" id="GO:0030170">
    <property type="term" value="F:pyridoxal phosphate binding"/>
    <property type="evidence" value="ECO:0007669"/>
    <property type="project" value="InterPro"/>
</dbReference>
<evidence type="ECO:0000313" key="8">
    <source>
        <dbReference type="Proteomes" id="UP000192936"/>
    </source>
</evidence>
<dbReference type="InterPro" id="IPR051446">
    <property type="entry name" value="HTH_trans_reg/aminotransferase"/>
</dbReference>
<evidence type="ECO:0000256" key="3">
    <source>
        <dbReference type="ARBA" id="ARBA00023015"/>
    </source>
</evidence>
<dbReference type="EMBL" id="FXAK01000008">
    <property type="protein sequence ID" value="SMF87136.1"/>
    <property type="molecule type" value="Genomic_DNA"/>
</dbReference>
<dbReference type="InterPro" id="IPR036388">
    <property type="entry name" value="WH-like_DNA-bd_sf"/>
</dbReference>
<dbReference type="CDD" id="cd07377">
    <property type="entry name" value="WHTH_GntR"/>
    <property type="match status" value="1"/>
</dbReference>
<dbReference type="Pfam" id="PF00392">
    <property type="entry name" value="GntR"/>
    <property type="match status" value="1"/>
</dbReference>
<dbReference type="InterPro" id="IPR015424">
    <property type="entry name" value="PyrdxlP-dep_Trfase"/>
</dbReference>
<dbReference type="CDD" id="cd00609">
    <property type="entry name" value="AAT_like"/>
    <property type="match status" value="1"/>
</dbReference>
<dbReference type="RefSeq" id="WP_085091031.1">
    <property type="nucleotide sequence ID" value="NZ_FXAK01000008.1"/>
</dbReference>
<evidence type="ECO:0000313" key="7">
    <source>
        <dbReference type="EMBL" id="SMF87136.1"/>
    </source>
</evidence>
<dbReference type="SMART" id="SM00345">
    <property type="entry name" value="HTH_GNTR"/>
    <property type="match status" value="1"/>
</dbReference>
<dbReference type="Gene3D" id="3.40.640.10">
    <property type="entry name" value="Type I PLP-dependent aspartate aminotransferase-like (Major domain)"/>
    <property type="match status" value="1"/>
</dbReference>
<dbReference type="Pfam" id="PF00155">
    <property type="entry name" value="Aminotran_1_2"/>
    <property type="match status" value="1"/>
</dbReference>
<dbReference type="AlphaFoldDB" id="A0A1X7HI68"/>
<gene>
    <name evidence="7" type="ORF">SAMN02982917_6177</name>
</gene>
<reference evidence="7 8" key="1">
    <citation type="submission" date="2017-04" db="EMBL/GenBank/DDBJ databases">
        <authorList>
            <person name="Afonso C.L."/>
            <person name="Miller P.J."/>
            <person name="Scott M.A."/>
            <person name="Spackman E."/>
            <person name="Goraichik I."/>
            <person name="Dimitrov K.M."/>
            <person name="Suarez D.L."/>
            <person name="Swayne D.E."/>
        </authorList>
    </citation>
    <scope>NUCLEOTIDE SEQUENCE [LARGE SCALE GENOMIC DNA]</scope>
    <source>
        <strain evidence="7 8">A2P</strain>
    </source>
</reference>
<evidence type="ECO:0000256" key="5">
    <source>
        <dbReference type="ARBA" id="ARBA00023163"/>
    </source>
</evidence>
<dbReference type="PANTHER" id="PTHR46577:SF2">
    <property type="entry name" value="TRANSCRIPTIONAL REGULATORY PROTEIN"/>
    <property type="match status" value="1"/>
</dbReference>
<keyword evidence="4" id="KW-0238">DNA-binding</keyword>
<dbReference type="InterPro" id="IPR004839">
    <property type="entry name" value="Aminotransferase_I/II_large"/>
</dbReference>
<dbReference type="Gene3D" id="1.10.10.10">
    <property type="entry name" value="Winged helix-like DNA-binding domain superfamily/Winged helix DNA-binding domain"/>
    <property type="match status" value="1"/>
</dbReference>